<dbReference type="SUPFAM" id="SSF51735">
    <property type="entry name" value="NAD(P)-binding Rossmann-fold domains"/>
    <property type="match status" value="1"/>
</dbReference>
<dbReference type="InterPro" id="IPR036291">
    <property type="entry name" value="NAD(P)-bd_dom_sf"/>
</dbReference>
<dbReference type="Proteomes" id="UP000026941">
    <property type="component" value="Unassembled WGS sequence"/>
</dbReference>
<dbReference type="PANTHER" id="PTHR13812">
    <property type="entry name" value="KETIMINE REDUCTASE MU-CRYSTALLIN"/>
    <property type="match status" value="1"/>
</dbReference>
<dbReference type="AlphaFoldDB" id="A0AA87QEJ2"/>
<dbReference type="PANTHER" id="PTHR13812:SF19">
    <property type="entry name" value="KETIMINE REDUCTASE MU-CRYSTALLIN"/>
    <property type="match status" value="1"/>
</dbReference>
<keyword evidence="2" id="KW-0520">NAD</keyword>
<dbReference type="RefSeq" id="WP_042476898.1">
    <property type="nucleotide sequence ID" value="NZ_BAYX01000024.1"/>
</dbReference>
<organism evidence="3 4">
    <name type="scientific">Rhizobium rhizogenes NBRC 13257</name>
    <dbReference type="NCBI Taxonomy" id="1220581"/>
    <lineage>
        <taxon>Bacteria</taxon>
        <taxon>Pseudomonadati</taxon>
        <taxon>Pseudomonadota</taxon>
        <taxon>Alphaproteobacteria</taxon>
        <taxon>Hyphomicrobiales</taxon>
        <taxon>Rhizobiaceae</taxon>
        <taxon>Rhizobium/Agrobacterium group</taxon>
        <taxon>Rhizobium</taxon>
    </lineage>
</organism>
<comment type="similarity">
    <text evidence="1">Belongs to the ornithine cyclodeaminase/mu-crystallin family.</text>
</comment>
<dbReference type="Pfam" id="PF02423">
    <property type="entry name" value="OCD_Mu_crystall"/>
    <property type="match status" value="1"/>
</dbReference>
<dbReference type="InterPro" id="IPR023401">
    <property type="entry name" value="ODC_N"/>
</dbReference>
<evidence type="ECO:0000256" key="1">
    <source>
        <dbReference type="ARBA" id="ARBA00008903"/>
    </source>
</evidence>
<dbReference type="Gene3D" id="3.40.50.720">
    <property type="entry name" value="NAD(P)-binding Rossmann-like Domain"/>
    <property type="match status" value="1"/>
</dbReference>
<evidence type="ECO:0000256" key="2">
    <source>
        <dbReference type="ARBA" id="ARBA00023027"/>
    </source>
</evidence>
<gene>
    <name evidence="3" type="ORF">RRH01S_24_00420</name>
</gene>
<evidence type="ECO:0000313" key="4">
    <source>
        <dbReference type="Proteomes" id="UP000026941"/>
    </source>
</evidence>
<comment type="caution">
    <text evidence="3">The sequence shown here is derived from an EMBL/GenBank/DDBJ whole genome shotgun (WGS) entry which is preliminary data.</text>
</comment>
<dbReference type="EMBL" id="BAYX01000024">
    <property type="protein sequence ID" value="GAJ96649.1"/>
    <property type="molecule type" value="Genomic_DNA"/>
</dbReference>
<protein>
    <submittedName>
        <fullName evidence="3">Ornithine cyclodeaminase</fullName>
    </submittedName>
</protein>
<dbReference type="GO" id="GO:0005737">
    <property type="term" value="C:cytoplasm"/>
    <property type="evidence" value="ECO:0007669"/>
    <property type="project" value="TreeGrafter"/>
</dbReference>
<dbReference type="PIRSF" id="PIRSF001439">
    <property type="entry name" value="CryM"/>
    <property type="match status" value="1"/>
</dbReference>
<proteinExistence type="inferred from homology"/>
<evidence type="ECO:0000313" key="3">
    <source>
        <dbReference type="EMBL" id="GAJ96649.1"/>
    </source>
</evidence>
<dbReference type="Gene3D" id="3.30.1780.10">
    <property type="entry name" value="ornithine cyclodeaminase, domain 1"/>
    <property type="match status" value="1"/>
</dbReference>
<reference evidence="3 4" key="1">
    <citation type="submission" date="2014-05" db="EMBL/GenBank/DDBJ databases">
        <title>Whole genome shotgun sequence of Rhizobium rhizogenes NBRC 13257.</title>
        <authorList>
            <person name="Katano-Makiyama Y."/>
            <person name="Hosoyama A."/>
            <person name="Hashimoto M."/>
            <person name="Hosoyama Y."/>
            <person name="Noguchi M."/>
            <person name="Tsuchikane K."/>
            <person name="Kimura A."/>
            <person name="Ohji S."/>
            <person name="Ichikawa N."/>
            <person name="Yamazoe A."/>
            <person name="Fujita N."/>
        </authorList>
    </citation>
    <scope>NUCLEOTIDE SEQUENCE [LARGE SCALE GENOMIC DNA]</scope>
    <source>
        <strain evidence="3 4">NBRC 13257</strain>
    </source>
</reference>
<sequence>MAIILGDSDLDQLPVMQLAIEAIEEAILARSAGDLVSPPRHNVSFAEKGDLIFTIGGTLDDASIAGFRVYDTFRGPRHEQIVAVWSTETAELQGLIIGTRLGEVRTGAIGGIAIRYMSSPEARTVGIIGSGQQARTQLEAAALVRELTHVRVYSRSERRRYLFALEMEQRLGIPVEPVDTPLRAVSDADIVICATTSLTPVIEAGWLKPGVHINTVGPKTVDEHELGLDVAAAADLVATDSPEQVRAYKAPFFLHGSPSAERLVDLAAIVSGKVVARQAPDQTTLFCSAGLSGTEVLVAAHILAAFKAKAGAG</sequence>
<dbReference type="InterPro" id="IPR003462">
    <property type="entry name" value="ODC_Mu_crystall"/>
</dbReference>
<accession>A0AA87QEJ2</accession>
<name>A0AA87QEJ2_RHIRH</name>